<dbReference type="GO" id="GO:0006974">
    <property type="term" value="P:DNA damage response"/>
    <property type="evidence" value="ECO:0007669"/>
    <property type="project" value="InterPro"/>
</dbReference>
<evidence type="ECO:0000259" key="2">
    <source>
        <dbReference type="Pfam" id="PF10263"/>
    </source>
</evidence>
<evidence type="ECO:0000313" key="3">
    <source>
        <dbReference type="EnsemblPlants" id="OBART03G08680.1"/>
    </source>
</evidence>
<evidence type="ECO:0000313" key="4">
    <source>
        <dbReference type="Proteomes" id="UP000026960"/>
    </source>
</evidence>
<dbReference type="HOGENOM" id="CLU_040234_1_0_1"/>
<sequence>MRGSDPDRGGGEPDISKLFCHYNALYFHDSLGTCAVSWATDEDPLPNREVGGCEYYPGGGGCIILLSRSLYEHHTDLDLKNALLHEMIHAYMCIKDSNDNHRHKKRCTGSYHRVQGSSSGCVEGSKALSVEAPDCKVEESAPGSWHNAHTSIKGGKGNKHELEETSAGFPPDDSIGISGMESSSRDTANKKIKLSKDIGLDRLTATTVQEAPKRPRTSSLKKNQECSRQKKRKISKWDGSYSVIIEWLNYYSVDESDEDEVPLINKRTERRKRQKLLKLVLARESNSGSEGASSTSFVENGRNSSSAGSYPLSQGDNDKSENVQANRVDGSSLPDHPVSSHVAAEDQAGQAASSPLNSPTRGIVVDISDG</sequence>
<feature type="region of interest" description="Disordered" evidence="1">
    <location>
        <begin position="138"/>
        <end position="189"/>
    </location>
</feature>
<dbReference type="Pfam" id="PF10263">
    <property type="entry name" value="SprT-like"/>
    <property type="match status" value="1"/>
</dbReference>
<proteinExistence type="predicted"/>
<reference evidence="3" key="1">
    <citation type="journal article" date="2009" name="Rice">
        <title>De Novo Next Generation Sequencing of Plant Genomes.</title>
        <authorList>
            <person name="Rounsley S."/>
            <person name="Marri P.R."/>
            <person name="Yu Y."/>
            <person name="He R."/>
            <person name="Sisneros N."/>
            <person name="Goicoechea J.L."/>
            <person name="Lee S.J."/>
            <person name="Angelova A."/>
            <person name="Kudrna D."/>
            <person name="Luo M."/>
            <person name="Affourtit J."/>
            <person name="Desany B."/>
            <person name="Knight J."/>
            <person name="Niazi F."/>
            <person name="Egholm M."/>
            <person name="Wing R.A."/>
        </authorList>
    </citation>
    <scope>NUCLEOTIDE SEQUENCE [LARGE SCALE GENOMIC DNA]</scope>
    <source>
        <strain evidence="3">cv. IRGC 105608</strain>
    </source>
</reference>
<dbReference type="GO" id="GO:0005634">
    <property type="term" value="C:nucleus"/>
    <property type="evidence" value="ECO:0007669"/>
    <property type="project" value="TreeGrafter"/>
</dbReference>
<dbReference type="eggNOG" id="KOG3931">
    <property type="taxonomic scope" value="Eukaryota"/>
</dbReference>
<feature type="compositionally biased region" description="Polar residues" evidence="1">
    <location>
        <begin position="297"/>
        <end position="315"/>
    </location>
</feature>
<dbReference type="PANTHER" id="PTHR21220">
    <property type="entry name" value="DNA-DEPENDENT METALLOPROTEASE SPRTN"/>
    <property type="match status" value="1"/>
</dbReference>
<dbReference type="PANTHER" id="PTHR21220:SF0">
    <property type="entry name" value="DNA-DEPENDENT METALLOPROTEASE SPRTN"/>
    <property type="match status" value="1"/>
</dbReference>
<reference evidence="3" key="2">
    <citation type="submission" date="2015-03" db="UniProtKB">
        <authorList>
            <consortium name="EnsemblPlants"/>
        </authorList>
    </citation>
    <scope>IDENTIFICATION</scope>
</reference>
<feature type="region of interest" description="Disordered" evidence="1">
    <location>
        <begin position="283"/>
        <end position="370"/>
    </location>
</feature>
<dbReference type="PaxDb" id="65489-OBART03G08680.1"/>
<protein>
    <recommendedName>
        <fullName evidence="2">SprT-like domain-containing protein</fullName>
    </recommendedName>
</protein>
<dbReference type="GO" id="GO:0031593">
    <property type="term" value="F:polyubiquitin modification-dependent protein binding"/>
    <property type="evidence" value="ECO:0007669"/>
    <property type="project" value="TreeGrafter"/>
</dbReference>
<feature type="compositionally biased region" description="Low complexity" evidence="1">
    <location>
        <begin position="283"/>
        <end position="296"/>
    </location>
</feature>
<dbReference type="GO" id="GO:0003697">
    <property type="term" value="F:single-stranded DNA binding"/>
    <property type="evidence" value="ECO:0007669"/>
    <property type="project" value="InterPro"/>
</dbReference>
<dbReference type="GO" id="GO:0004222">
    <property type="term" value="F:metalloendopeptidase activity"/>
    <property type="evidence" value="ECO:0007669"/>
    <property type="project" value="InterPro"/>
</dbReference>
<dbReference type="InterPro" id="IPR044245">
    <property type="entry name" value="Spartan"/>
</dbReference>
<dbReference type="EnsemblPlants" id="OBART03G08680.1">
    <property type="protein sequence ID" value="OBART03G08680.1"/>
    <property type="gene ID" value="OBART03G08680"/>
</dbReference>
<dbReference type="AlphaFoldDB" id="A0A0D3FFJ9"/>
<feature type="compositionally biased region" description="Polar residues" evidence="1">
    <location>
        <begin position="350"/>
        <end position="360"/>
    </location>
</feature>
<keyword evidence="4" id="KW-1185">Reference proteome</keyword>
<feature type="domain" description="SprT-like" evidence="2">
    <location>
        <begin position="16"/>
        <end position="105"/>
    </location>
</feature>
<dbReference type="STRING" id="65489.A0A0D3FFJ9"/>
<evidence type="ECO:0000256" key="1">
    <source>
        <dbReference type="SAM" id="MobiDB-lite"/>
    </source>
</evidence>
<dbReference type="InterPro" id="IPR006640">
    <property type="entry name" value="SprT-like_domain"/>
</dbReference>
<dbReference type="Gramene" id="OBART03G08680.1">
    <property type="protein sequence ID" value="OBART03G08680.1"/>
    <property type="gene ID" value="OBART03G08680"/>
</dbReference>
<organism evidence="3">
    <name type="scientific">Oryza barthii</name>
    <dbReference type="NCBI Taxonomy" id="65489"/>
    <lineage>
        <taxon>Eukaryota</taxon>
        <taxon>Viridiplantae</taxon>
        <taxon>Streptophyta</taxon>
        <taxon>Embryophyta</taxon>
        <taxon>Tracheophyta</taxon>
        <taxon>Spermatophyta</taxon>
        <taxon>Magnoliopsida</taxon>
        <taxon>Liliopsida</taxon>
        <taxon>Poales</taxon>
        <taxon>Poaceae</taxon>
        <taxon>BOP clade</taxon>
        <taxon>Oryzoideae</taxon>
        <taxon>Oryzeae</taxon>
        <taxon>Oryzinae</taxon>
        <taxon>Oryza</taxon>
    </lineage>
</organism>
<dbReference type="Proteomes" id="UP000026960">
    <property type="component" value="Chromosome 3"/>
</dbReference>
<name>A0A0D3FFJ9_9ORYZ</name>
<accession>A0A0D3FFJ9</accession>
<feature type="region of interest" description="Disordered" evidence="1">
    <location>
        <begin position="207"/>
        <end position="232"/>
    </location>
</feature>